<reference evidence="8" key="1">
    <citation type="submission" date="2008-08" db="EMBL/GenBank/DDBJ databases">
        <authorList>
            <person name="Zhao X.-F."/>
            <person name="Wang J.-X."/>
        </authorList>
    </citation>
    <scope>NUCLEOTIDE SEQUENCE</scope>
</reference>
<feature type="chain" id="PRO_5002984352" evidence="6">
    <location>
        <begin position="21"/>
        <end position="301"/>
    </location>
</feature>
<evidence type="ECO:0000256" key="2">
    <source>
        <dbReference type="ARBA" id="ARBA00022670"/>
    </source>
</evidence>
<dbReference type="SUPFAM" id="SSF50494">
    <property type="entry name" value="Trypsin-like serine proteases"/>
    <property type="match status" value="1"/>
</dbReference>
<name>C7SB25_HELAM</name>
<keyword evidence="5" id="KW-1015">Disulfide bond</keyword>
<dbReference type="AlphaFoldDB" id="C7SB25"/>
<dbReference type="PANTHER" id="PTHR24276">
    <property type="entry name" value="POLYSERASE-RELATED"/>
    <property type="match status" value="1"/>
</dbReference>
<dbReference type="GO" id="GO:0004252">
    <property type="term" value="F:serine-type endopeptidase activity"/>
    <property type="evidence" value="ECO:0007669"/>
    <property type="project" value="InterPro"/>
</dbReference>
<evidence type="ECO:0000313" key="8">
    <source>
        <dbReference type="EMBL" id="ACL36827.1"/>
    </source>
</evidence>
<evidence type="ECO:0000256" key="6">
    <source>
        <dbReference type="SAM" id="SignalP"/>
    </source>
</evidence>
<dbReference type="OrthoDB" id="8189841at2759"/>
<accession>C7SB25</accession>
<keyword evidence="3" id="KW-0378">Hydrolase</keyword>
<keyword evidence="4" id="KW-0720">Serine protease</keyword>
<dbReference type="Pfam" id="PF00089">
    <property type="entry name" value="Trypsin"/>
    <property type="match status" value="1"/>
</dbReference>
<dbReference type="InterPro" id="IPR043504">
    <property type="entry name" value="Peptidase_S1_PA_chymotrypsin"/>
</dbReference>
<dbReference type="SMR" id="C7SB25"/>
<dbReference type="Gene3D" id="2.40.10.10">
    <property type="entry name" value="Trypsin-like serine proteases"/>
    <property type="match status" value="1"/>
</dbReference>
<dbReference type="EMBL" id="EU982841">
    <property type="protein sequence ID" value="ACL36827.1"/>
    <property type="molecule type" value="mRNA"/>
</dbReference>
<evidence type="ECO:0000256" key="5">
    <source>
        <dbReference type="ARBA" id="ARBA00023157"/>
    </source>
</evidence>
<protein>
    <submittedName>
        <fullName evidence="8">Trypsin 2</fullName>
    </submittedName>
</protein>
<comment type="similarity">
    <text evidence="1">Belongs to the peptidase S1 family.</text>
</comment>
<evidence type="ECO:0000256" key="1">
    <source>
        <dbReference type="ARBA" id="ARBA00007664"/>
    </source>
</evidence>
<organism evidence="8">
    <name type="scientific">Helicoverpa armigera</name>
    <name type="common">Cotton bollworm</name>
    <name type="synonym">Heliothis armigera</name>
    <dbReference type="NCBI Taxonomy" id="29058"/>
    <lineage>
        <taxon>Eukaryota</taxon>
        <taxon>Metazoa</taxon>
        <taxon>Ecdysozoa</taxon>
        <taxon>Arthropoda</taxon>
        <taxon>Hexapoda</taxon>
        <taxon>Insecta</taxon>
        <taxon>Pterygota</taxon>
        <taxon>Neoptera</taxon>
        <taxon>Endopterygota</taxon>
        <taxon>Lepidoptera</taxon>
        <taxon>Glossata</taxon>
        <taxon>Ditrysia</taxon>
        <taxon>Noctuoidea</taxon>
        <taxon>Noctuidae</taxon>
        <taxon>Heliothinae</taxon>
        <taxon>Helicoverpa</taxon>
    </lineage>
</organism>
<keyword evidence="6" id="KW-0732">Signal</keyword>
<dbReference type="InterPro" id="IPR001314">
    <property type="entry name" value="Peptidase_S1A"/>
</dbReference>
<evidence type="ECO:0000256" key="3">
    <source>
        <dbReference type="ARBA" id="ARBA00022801"/>
    </source>
</evidence>
<dbReference type="InterPro" id="IPR009003">
    <property type="entry name" value="Peptidase_S1_PA"/>
</dbReference>
<dbReference type="InterPro" id="IPR050430">
    <property type="entry name" value="Peptidase_S1"/>
</dbReference>
<evidence type="ECO:0000256" key="4">
    <source>
        <dbReference type="ARBA" id="ARBA00022825"/>
    </source>
</evidence>
<keyword evidence="2" id="KW-0645">Protease</keyword>
<evidence type="ECO:0000259" key="7">
    <source>
        <dbReference type="PROSITE" id="PS50240"/>
    </source>
</evidence>
<sequence>MGSFLVLFAIALSVIVAVSSNAVDSNRIVGGFISPEGEFKYMISLQELSKIQDYRRGHRCGGALISYQHALTAASCTFNYNNGAFTPINVAEFRVFAGSVLLTNDTSEDHVRSIANITVHPSYLTSRPFADDIAVITLTVPFPNNVVKPVPLSEREVSPQEYGVRTLSGWGSRNSSATESAELIYSIHTIFDWLACAIAYGALAPPQQVVIFPGVICAYADRTVAVGCTGDIGNPLVCHDSLTGIAVKTQDCSVRAFPEVYTKVSTYIPWINRVMNGAPSIMQPGIALLTAFVVIASKIIT</sequence>
<dbReference type="CDD" id="cd00190">
    <property type="entry name" value="Tryp_SPc"/>
    <property type="match status" value="1"/>
</dbReference>
<dbReference type="PROSITE" id="PS50240">
    <property type="entry name" value="TRYPSIN_DOM"/>
    <property type="match status" value="1"/>
</dbReference>
<dbReference type="InterPro" id="IPR001254">
    <property type="entry name" value="Trypsin_dom"/>
</dbReference>
<reference evidence="8" key="2">
    <citation type="journal article" date="2009" name="Arch. Insect Biochem. Physiol.">
        <title>Characterization of the trypsin-like protease (Ha-TLP2) constitutively expressed in the integument of the cotton bollworm, Helicoverpa armigera.</title>
        <authorList>
            <person name="Liu Y."/>
            <person name="Sui Y.P."/>
            <person name="Wang J.X."/>
            <person name="Zhao X.F."/>
        </authorList>
    </citation>
    <scope>NUCLEOTIDE SEQUENCE</scope>
</reference>
<dbReference type="GO" id="GO:0006508">
    <property type="term" value="P:proteolysis"/>
    <property type="evidence" value="ECO:0007669"/>
    <property type="project" value="UniProtKB-KW"/>
</dbReference>
<feature type="signal peptide" evidence="6">
    <location>
        <begin position="1"/>
        <end position="20"/>
    </location>
</feature>
<proteinExistence type="evidence at transcript level"/>
<dbReference type="SMART" id="SM00020">
    <property type="entry name" value="Tryp_SPc"/>
    <property type="match status" value="1"/>
</dbReference>
<dbReference type="PANTHER" id="PTHR24276:SF96">
    <property type="entry name" value="PEPTIDASE S1 DOMAIN-CONTAINING PROTEIN"/>
    <property type="match status" value="1"/>
</dbReference>
<feature type="domain" description="Peptidase S1" evidence="7">
    <location>
        <begin position="28"/>
        <end position="276"/>
    </location>
</feature>
<dbReference type="PRINTS" id="PR00722">
    <property type="entry name" value="CHYMOTRYPSIN"/>
</dbReference>